<evidence type="ECO:0000313" key="2">
    <source>
        <dbReference type="Proteomes" id="UP000077315"/>
    </source>
</evidence>
<protein>
    <submittedName>
        <fullName evidence="1">Uncharacterized protein</fullName>
    </submittedName>
</protein>
<reference evidence="2" key="1">
    <citation type="submission" date="2015-06" db="EMBL/GenBank/DDBJ databases">
        <title>Expansion of signal transduction pathways in fungi by whole-genome duplication.</title>
        <authorList>
            <consortium name="DOE Joint Genome Institute"/>
            <person name="Corrochano L.M."/>
            <person name="Kuo A."/>
            <person name="Marcet-Houben M."/>
            <person name="Polaino S."/>
            <person name="Salamov A."/>
            <person name="Villalobos J.M."/>
            <person name="Alvarez M.I."/>
            <person name="Avalos J."/>
            <person name="Benito E.P."/>
            <person name="Benoit I."/>
            <person name="Burger G."/>
            <person name="Camino L.P."/>
            <person name="Canovas D."/>
            <person name="Cerda-Olmedo E."/>
            <person name="Cheng J.-F."/>
            <person name="Dominguez A."/>
            <person name="Elias M."/>
            <person name="Eslava A.P."/>
            <person name="Glaser F."/>
            <person name="Grimwood J."/>
            <person name="Gutierrez G."/>
            <person name="Heitman J."/>
            <person name="Henrissat B."/>
            <person name="Iturriaga E.A."/>
            <person name="Lang B.F."/>
            <person name="Lavin J.L."/>
            <person name="Lee S."/>
            <person name="Li W."/>
            <person name="Lindquist E."/>
            <person name="Lopez-Garcia S."/>
            <person name="Luque E.M."/>
            <person name="Marcos A.T."/>
            <person name="Martin J."/>
            <person name="McCluskey K."/>
            <person name="Medina H.R."/>
            <person name="Miralles-Duran A."/>
            <person name="Miyazaki A."/>
            <person name="Munoz-Torres E."/>
            <person name="Oguiza J.A."/>
            <person name="Ohm R."/>
            <person name="Olmedo M."/>
            <person name="Orejas M."/>
            <person name="Ortiz-Castellanos L."/>
            <person name="Pisabarro A.G."/>
            <person name="Rodriguez-Romero J."/>
            <person name="Ruiz-Herrera J."/>
            <person name="Ruiz-Vazquez R."/>
            <person name="Sanz C."/>
            <person name="Schackwitz W."/>
            <person name="Schmutz J."/>
            <person name="Shahriari M."/>
            <person name="Shelest E."/>
            <person name="Silva-Franco F."/>
            <person name="Soanes D."/>
            <person name="Syed K."/>
            <person name="Tagua V.G."/>
            <person name="Talbot N.J."/>
            <person name="Thon M."/>
            <person name="De vries R.P."/>
            <person name="Wiebenga A."/>
            <person name="Yadav J.S."/>
            <person name="Braun E.L."/>
            <person name="Baker S."/>
            <person name="Garre V."/>
            <person name="Horwitz B."/>
            <person name="Torres-Martinez S."/>
            <person name="Idnurm A."/>
            <person name="Herrera-Estrella A."/>
            <person name="Gabaldon T."/>
            <person name="Grigoriev I.V."/>
        </authorList>
    </citation>
    <scope>NUCLEOTIDE SEQUENCE [LARGE SCALE GENOMIC DNA]</scope>
    <source>
        <strain evidence="2">NRRL 1555(-)</strain>
    </source>
</reference>
<dbReference type="AlphaFoldDB" id="A0A162TX90"/>
<evidence type="ECO:0000313" key="1">
    <source>
        <dbReference type="EMBL" id="OAD71732.1"/>
    </source>
</evidence>
<organism evidence="1 2">
    <name type="scientific">Phycomyces blakesleeanus (strain ATCC 8743b / DSM 1359 / FGSC 10004 / NBRC 33097 / NRRL 1555)</name>
    <dbReference type="NCBI Taxonomy" id="763407"/>
    <lineage>
        <taxon>Eukaryota</taxon>
        <taxon>Fungi</taxon>
        <taxon>Fungi incertae sedis</taxon>
        <taxon>Mucoromycota</taxon>
        <taxon>Mucoromycotina</taxon>
        <taxon>Mucoromycetes</taxon>
        <taxon>Mucorales</taxon>
        <taxon>Phycomycetaceae</taxon>
        <taxon>Phycomyces</taxon>
    </lineage>
</organism>
<dbReference type="InParanoid" id="A0A162TX90"/>
<dbReference type="RefSeq" id="XP_018289772.1">
    <property type="nucleotide sequence ID" value="XM_018431877.1"/>
</dbReference>
<dbReference type="GeneID" id="28992783"/>
<gene>
    <name evidence="1" type="ORF">PHYBLDRAFT_147489</name>
</gene>
<accession>A0A162TX90</accession>
<name>A0A162TX90_PHYB8</name>
<sequence length="462" mass="50953">MSSKHLNCESLVLSAQTDLSRMDASANTQADTSLETIGRICNVLATCSTALADAIEQNLSEERKNQIRQTITTIEGDLTILISAHGHLLHSSLSPAEQETHQSCVVPREMPIFQWQGNEWDTTQKVYSSIEECFEKLEDVLHSSPELHWSFARDAFICVYGINDLERQVQLTHELMLMRMRATESAKVADNMQAAIAYTATLLPELACQVSLLQVNMPREKWDTIEKAASLARSIYNTVPHTPTRPSSACSSSFFREITQSCERSSSKKCSLHGKGNHDTEDCCILKTALATKGGNWVEKTPHINKYVGSTPCCWCGEVWSCKHCCTSVSGSSSFLGSVSGSSQRSAPHFAVHSVYAVTNNSTFLEASSSEDDQSMVMNFEQCSPYTGATISSVNIKLCSKFEWLIIPCKRKIVLATFLDLAGNIDVSIATYLMLSLSIHLLGLAESWYSSTMANRGGFLHL</sequence>
<dbReference type="EMBL" id="KV440985">
    <property type="protein sequence ID" value="OAD71732.1"/>
    <property type="molecule type" value="Genomic_DNA"/>
</dbReference>
<dbReference type="Proteomes" id="UP000077315">
    <property type="component" value="Unassembled WGS sequence"/>
</dbReference>
<keyword evidence="2" id="KW-1185">Reference proteome</keyword>
<dbReference type="VEuPathDB" id="FungiDB:PHYBLDRAFT_147489"/>
<proteinExistence type="predicted"/>